<protein>
    <submittedName>
        <fullName evidence="3">Lytic polysaccharide monooxygenase</fullName>
    </submittedName>
</protein>
<dbReference type="PANTHER" id="PTHR34823">
    <property type="entry name" value="GLCNAC-BINDING PROTEIN A"/>
    <property type="match status" value="1"/>
</dbReference>
<evidence type="ECO:0000313" key="3">
    <source>
        <dbReference type="EMBL" id="MDT0316960.1"/>
    </source>
</evidence>
<evidence type="ECO:0000313" key="4">
    <source>
        <dbReference type="Proteomes" id="UP001183420"/>
    </source>
</evidence>
<keyword evidence="4" id="KW-1185">Reference proteome</keyword>
<keyword evidence="1" id="KW-0732">Signal</keyword>
<comment type="caution">
    <text evidence="3">The sequence shown here is derived from an EMBL/GenBank/DDBJ whole genome shotgun (WGS) entry which is preliminary data.</text>
</comment>
<dbReference type="Pfam" id="PF03067">
    <property type="entry name" value="LPMO_10"/>
    <property type="match status" value="1"/>
</dbReference>
<keyword evidence="3" id="KW-0503">Monooxygenase</keyword>
<dbReference type="InterPro" id="IPR051024">
    <property type="entry name" value="GlcNAc_Chitin_IntDeg"/>
</dbReference>
<accession>A0ABU2LH93</accession>
<keyword evidence="3" id="KW-0560">Oxidoreductase</keyword>
<dbReference type="InterPro" id="IPR004302">
    <property type="entry name" value="Cellulose/chitin-bd_N"/>
</dbReference>
<name>A0ABU2LH93_9ACTN</name>
<evidence type="ECO:0000259" key="2">
    <source>
        <dbReference type="Pfam" id="PF03067"/>
    </source>
</evidence>
<dbReference type="PANTHER" id="PTHR34823:SF1">
    <property type="entry name" value="CHITIN-BINDING TYPE-4 DOMAIN-CONTAINING PROTEIN"/>
    <property type="match status" value="1"/>
</dbReference>
<dbReference type="InterPro" id="IPR014756">
    <property type="entry name" value="Ig_E-set"/>
</dbReference>
<dbReference type="Proteomes" id="UP001183420">
    <property type="component" value="Unassembled WGS sequence"/>
</dbReference>
<dbReference type="GO" id="GO:0004497">
    <property type="term" value="F:monooxygenase activity"/>
    <property type="evidence" value="ECO:0007669"/>
    <property type="project" value="UniProtKB-KW"/>
</dbReference>
<reference evidence="4" key="1">
    <citation type="submission" date="2023-07" db="EMBL/GenBank/DDBJ databases">
        <title>30 novel species of actinomycetes from the DSMZ collection.</title>
        <authorList>
            <person name="Nouioui I."/>
        </authorList>
    </citation>
    <scope>NUCLEOTIDE SEQUENCE [LARGE SCALE GENOMIC DNA]</scope>
    <source>
        <strain evidence="4">DSM 44918</strain>
    </source>
</reference>
<dbReference type="SUPFAM" id="SSF81296">
    <property type="entry name" value="E set domains"/>
    <property type="match status" value="1"/>
</dbReference>
<dbReference type="PROSITE" id="PS51318">
    <property type="entry name" value="TAT"/>
    <property type="match status" value="1"/>
</dbReference>
<proteinExistence type="predicted"/>
<dbReference type="CDD" id="cd21177">
    <property type="entry name" value="LPMO_AA10"/>
    <property type="match status" value="1"/>
</dbReference>
<dbReference type="EMBL" id="JAVREM010000001">
    <property type="protein sequence ID" value="MDT0316960.1"/>
    <property type="molecule type" value="Genomic_DNA"/>
</dbReference>
<evidence type="ECO:0000256" key="1">
    <source>
        <dbReference type="ARBA" id="ARBA00022729"/>
    </source>
</evidence>
<sequence length="230" mass="25658">MSSPRHQRTEARTWTPRALLAAVLTAALAVAMVVASPWSAPTASAHGSVQDPVSRVYGCMLRWEYTWNDPAVGEQDPMCYRAWQENPNAMWGWPGLYREGTGGDFQAHIPDNQLCSAGHTYDAEFAAMDAPGPWWTTELDNDFTVDVYDLARHGADYLQVYVTRQGYDAMTDALDWGDLELVAETGRYGPAEHYTVDVSAPGRTGHHVVYTIWKASHADQIYFMCSDVTF</sequence>
<dbReference type="Gene3D" id="2.70.50.50">
    <property type="entry name" value="chitin-binding protein cbp21"/>
    <property type="match status" value="1"/>
</dbReference>
<feature type="domain" description="Chitin-binding type-4" evidence="2">
    <location>
        <begin position="46"/>
        <end position="228"/>
    </location>
</feature>
<organism evidence="3 4">
    <name type="scientific">Streptomyces millisiae</name>
    <dbReference type="NCBI Taxonomy" id="3075542"/>
    <lineage>
        <taxon>Bacteria</taxon>
        <taxon>Bacillati</taxon>
        <taxon>Actinomycetota</taxon>
        <taxon>Actinomycetes</taxon>
        <taxon>Kitasatosporales</taxon>
        <taxon>Streptomycetaceae</taxon>
        <taxon>Streptomyces</taxon>
    </lineage>
</organism>
<gene>
    <name evidence="3" type="ORF">RNC47_01260</name>
</gene>
<dbReference type="InterPro" id="IPR006311">
    <property type="entry name" value="TAT_signal"/>
</dbReference>
<dbReference type="RefSeq" id="WP_311594686.1">
    <property type="nucleotide sequence ID" value="NZ_JAVREM010000001.1"/>
</dbReference>